<dbReference type="Proteomes" id="UP001162891">
    <property type="component" value="Chromosome"/>
</dbReference>
<sequence>MALTWTTPTLATGFYGNVQYSFDTPTAALATIVRFRGQLVGPVGTTAFQIGAGGRPLQTASLDASSGLNGVAQVAITSGGFVSLRANTTGVEPVTVVFDGLSIAGEQ</sequence>
<dbReference type="EMBL" id="AP025591">
    <property type="protein sequence ID" value="BDG04949.1"/>
    <property type="molecule type" value="Genomic_DNA"/>
</dbReference>
<organism evidence="1 2">
    <name type="scientific">Anaeromyxobacter oryzae</name>
    <dbReference type="NCBI Taxonomy" id="2918170"/>
    <lineage>
        <taxon>Bacteria</taxon>
        <taxon>Pseudomonadati</taxon>
        <taxon>Myxococcota</taxon>
        <taxon>Myxococcia</taxon>
        <taxon>Myxococcales</taxon>
        <taxon>Cystobacterineae</taxon>
        <taxon>Anaeromyxobacteraceae</taxon>
        <taxon>Anaeromyxobacter</taxon>
    </lineage>
</organism>
<evidence type="ECO:0000313" key="1">
    <source>
        <dbReference type="EMBL" id="BDG04949.1"/>
    </source>
</evidence>
<gene>
    <name evidence="1" type="ORF">AMOR_39450</name>
</gene>
<evidence type="ECO:0000313" key="2">
    <source>
        <dbReference type="Proteomes" id="UP001162891"/>
    </source>
</evidence>
<dbReference type="RefSeq" id="WP_248353465.1">
    <property type="nucleotide sequence ID" value="NZ_AP025591.1"/>
</dbReference>
<reference evidence="2" key="1">
    <citation type="journal article" date="2022" name="Int. J. Syst. Evol. Microbiol.">
        <title>Anaeromyxobacter oryzae sp. nov., Anaeromyxobacter diazotrophicus sp. nov. and Anaeromyxobacter paludicola sp. nov., isolated from paddy soils.</title>
        <authorList>
            <person name="Itoh H."/>
            <person name="Xu Z."/>
            <person name="Mise K."/>
            <person name="Masuda Y."/>
            <person name="Ushijima N."/>
            <person name="Hayakawa C."/>
            <person name="Shiratori Y."/>
            <person name="Senoo K."/>
        </authorList>
    </citation>
    <scope>NUCLEOTIDE SEQUENCE [LARGE SCALE GENOMIC DNA]</scope>
    <source>
        <strain evidence="2">Red232</strain>
    </source>
</reference>
<proteinExistence type="predicted"/>
<name>A0ABM7WZP1_9BACT</name>
<accession>A0ABM7WZP1</accession>
<keyword evidence="2" id="KW-1185">Reference proteome</keyword>
<protein>
    <submittedName>
        <fullName evidence="1">Uncharacterized protein</fullName>
    </submittedName>
</protein>